<reference evidence="2" key="2">
    <citation type="submission" date="2013-12" db="EMBL/GenBank/DDBJ databases">
        <authorList>
            <person name="Yu Y."/>
            <person name="Lee S."/>
            <person name="de Baynast K."/>
            <person name="Wissotski M."/>
            <person name="Liu L."/>
            <person name="Talag J."/>
            <person name="Goicoechea J."/>
            <person name="Angelova A."/>
            <person name="Jetty R."/>
            <person name="Kudrna D."/>
            <person name="Golser W."/>
            <person name="Rivera L."/>
            <person name="Zhang J."/>
            <person name="Wing R."/>
        </authorList>
    </citation>
    <scope>NUCLEOTIDE SEQUENCE</scope>
</reference>
<proteinExistence type="predicted"/>
<dbReference type="Proteomes" id="UP000032180">
    <property type="component" value="Chromosome 12"/>
</dbReference>
<name>A0A0D9XYV9_9ORYZ</name>
<evidence type="ECO:0000313" key="2">
    <source>
        <dbReference type="Proteomes" id="UP000032180"/>
    </source>
</evidence>
<dbReference type="AlphaFoldDB" id="A0A0D9XYV9"/>
<keyword evidence="2" id="KW-1185">Reference proteome</keyword>
<organism evidence="1 2">
    <name type="scientific">Leersia perrieri</name>
    <dbReference type="NCBI Taxonomy" id="77586"/>
    <lineage>
        <taxon>Eukaryota</taxon>
        <taxon>Viridiplantae</taxon>
        <taxon>Streptophyta</taxon>
        <taxon>Embryophyta</taxon>
        <taxon>Tracheophyta</taxon>
        <taxon>Spermatophyta</taxon>
        <taxon>Magnoliopsida</taxon>
        <taxon>Liliopsida</taxon>
        <taxon>Poales</taxon>
        <taxon>Poaceae</taxon>
        <taxon>BOP clade</taxon>
        <taxon>Oryzoideae</taxon>
        <taxon>Oryzeae</taxon>
        <taxon>Oryzinae</taxon>
        <taxon>Leersia</taxon>
    </lineage>
</organism>
<dbReference type="EnsemblPlants" id="LPERR12G08610.1">
    <property type="protein sequence ID" value="LPERR12G08610.1"/>
    <property type="gene ID" value="LPERR12G08610"/>
</dbReference>
<protein>
    <submittedName>
        <fullName evidence="1">Uncharacterized protein</fullName>
    </submittedName>
</protein>
<dbReference type="HOGENOM" id="CLU_2416465_0_0_1"/>
<reference evidence="1 2" key="1">
    <citation type="submission" date="2012-08" db="EMBL/GenBank/DDBJ databases">
        <title>Oryza genome evolution.</title>
        <authorList>
            <person name="Wing R.A."/>
        </authorList>
    </citation>
    <scope>NUCLEOTIDE SEQUENCE</scope>
</reference>
<accession>A0A0D9XYV9</accession>
<sequence>MRAQHLRIFHQTHRLPLPQGCSARLQCRKRRHPPPATAAGAIAMELAVWVDGGGACCQRSRRRHAGSSSTDRGTRHSCWPLARHRRDYENRR</sequence>
<evidence type="ECO:0000313" key="1">
    <source>
        <dbReference type="EnsemblPlants" id="LPERR12G08610.1"/>
    </source>
</evidence>
<dbReference type="Gramene" id="LPERR12G08610.1">
    <property type="protein sequence ID" value="LPERR12G08610.1"/>
    <property type="gene ID" value="LPERR12G08610"/>
</dbReference>
<reference evidence="1" key="3">
    <citation type="submission" date="2015-04" db="UniProtKB">
        <authorList>
            <consortium name="EnsemblPlants"/>
        </authorList>
    </citation>
    <scope>IDENTIFICATION</scope>
</reference>